<dbReference type="SUPFAM" id="SSF49503">
    <property type="entry name" value="Cupredoxins"/>
    <property type="match status" value="2"/>
</dbReference>
<keyword evidence="2" id="KW-0560">Oxidoreductase</keyword>
<dbReference type="PROSITE" id="PS00079">
    <property type="entry name" value="MULTICOPPER_OXIDASE1"/>
    <property type="match status" value="1"/>
</dbReference>
<dbReference type="InterPro" id="IPR033138">
    <property type="entry name" value="Cu_oxidase_CS"/>
</dbReference>
<name>A0A537IYE0_9BACT</name>
<evidence type="ECO:0000256" key="1">
    <source>
        <dbReference type="ARBA" id="ARBA00022723"/>
    </source>
</evidence>
<keyword evidence="1" id="KW-0479">Metal-binding</keyword>
<protein>
    <submittedName>
        <fullName evidence="6">Copper oxidase</fullName>
    </submittedName>
</protein>
<gene>
    <name evidence="6" type="ORF">E6H05_03920</name>
</gene>
<organism evidence="6 7">
    <name type="scientific">Candidatus Segetimicrobium genomatis</name>
    <dbReference type="NCBI Taxonomy" id="2569760"/>
    <lineage>
        <taxon>Bacteria</taxon>
        <taxon>Bacillati</taxon>
        <taxon>Candidatus Sysuimicrobiota</taxon>
        <taxon>Candidatus Sysuimicrobiia</taxon>
        <taxon>Candidatus Sysuimicrobiales</taxon>
        <taxon>Candidatus Segetimicrobiaceae</taxon>
        <taxon>Candidatus Segetimicrobium</taxon>
    </lineage>
</organism>
<dbReference type="AlphaFoldDB" id="A0A537IYE0"/>
<evidence type="ECO:0000256" key="3">
    <source>
        <dbReference type="SAM" id="SignalP"/>
    </source>
</evidence>
<dbReference type="EMBL" id="VBAP01000025">
    <property type="protein sequence ID" value="TMI76338.1"/>
    <property type="molecule type" value="Genomic_DNA"/>
</dbReference>
<dbReference type="GO" id="GO:0016491">
    <property type="term" value="F:oxidoreductase activity"/>
    <property type="evidence" value="ECO:0007669"/>
    <property type="project" value="UniProtKB-KW"/>
</dbReference>
<comment type="caution">
    <text evidence="6">The sequence shown here is derived from an EMBL/GenBank/DDBJ whole genome shotgun (WGS) entry which is preliminary data.</text>
</comment>
<evidence type="ECO:0000256" key="2">
    <source>
        <dbReference type="ARBA" id="ARBA00023002"/>
    </source>
</evidence>
<evidence type="ECO:0000313" key="7">
    <source>
        <dbReference type="Proteomes" id="UP000318834"/>
    </source>
</evidence>
<dbReference type="PROSITE" id="PS00080">
    <property type="entry name" value="MULTICOPPER_OXIDASE2"/>
    <property type="match status" value="1"/>
</dbReference>
<dbReference type="PANTHER" id="PTHR11709:SF504">
    <property type="entry name" value="PLASTOCYANIN-LIKE DOMAIN-CONTAINING PROTEIN"/>
    <property type="match status" value="1"/>
</dbReference>
<dbReference type="GO" id="GO:0005886">
    <property type="term" value="C:plasma membrane"/>
    <property type="evidence" value="ECO:0007669"/>
    <property type="project" value="TreeGrafter"/>
</dbReference>
<feature type="domain" description="Plastocyanin-like" evidence="4">
    <location>
        <begin position="285"/>
        <end position="377"/>
    </location>
</feature>
<dbReference type="Pfam" id="PF07732">
    <property type="entry name" value="Cu-oxidase_3"/>
    <property type="match status" value="1"/>
</dbReference>
<dbReference type="Pfam" id="PF07731">
    <property type="entry name" value="Cu-oxidase_2"/>
    <property type="match status" value="1"/>
</dbReference>
<dbReference type="InterPro" id="IPR002355">
    <property type="entry name" value="Cu_oxidase_Cu_BS"/>
</dbReference>
<proteinExistence type="predicted"/>
<sequence>MLRSYVAALFALLLVVADVRGQTRPTTQPSTRAHVRIYFIAADEVDWTYVPSRGDQAITGNKDDFANDSASRGALDPNATTYRKATFREYADSSFRSLKPRPADWTHLGILGPLIRAEVGDTIKVVFKNNATRAYSLHPHGVFYRKDSEGFAYLDGTSGADKQDDAVAPGASHTYIWPVPERAGPSEGDGSTAFWLYHSHVNEGRDINAGLIGPIIITRRGMARLNGSPKDVDREFITQFGLFDETLSWYWDWNVARIYGDPRKYERNDTRVQQFHHFYTINGFLEGNGPMLTMRARERVRWYVFANPNEENAWDIHTVHWHGQTAVVAHMRTDMVMLTPMMSAVADMRPDNPGVWLLHCHMPGHFRAGMYTRFTVLSRP</sequence>
<dbReference type="Proteomes" id="UP000318834">
    <property type="component" value="Unassembled WGS sequence"/>
</dbReference>
<dbReference type="GO" id="GO:0005507">
    <property type="term" value="F:copper ion binding"/>
    <property type="evidence" value="ECO:0007669"/>
    <property type="project" value="InterPro"/>
</dbReference>
<dbReference type="Gene3D" id="2.60.40.420">
    <property type="entry name" value="Cupredoxins - blue copper proteins"/>
    <property type="match status" value="1"/>
</dbReference>
<evidence type="ECO:0000313" key="6">
    <source>
        <dbReference type="EMBL" id="TMI76338.1"/>
    </source>
</evidence>
<dbReference type="InterPro" id="IPR008972">
    <property type="entry name" value="Cupredoxin"/>
</dbReference>
<feature type="chain" id="PRO_5022208631" evidence="3">
    <location>
        <begin position="22"/>
        <end position="380"/>
    </location>
</feature>
<keyword evidence="3" id="KW-0732">Signal</keyword>
<dbReference type="PANTHER" id="PTHR11709">
    <property type="entry name" value="MULTI-COPPER OXIDASE"/>
    <property type="match status" value="1"/>
</dbReference>
<dbReference type="InterPro" id="IPR011707">
    <property type="entry name" value="Cu-oxidase-like_N"/>
</dbReference>
<dbReference type="InterPro" id="IPR045087">
    <property type="entry name" value="Cu-oxidase_fam"/>
</dbReference>
<dbReference type="InterPro" id="IPR011706">
    <property type="entry name" value="Cu-oxidase_C"/>
</dbReference>
<reference evidence="6 7" key="1">
    <citation type="journal article" date="2019" name="Nat. Microbiol.">
        <title>Mediterranean grassland soil C-N compound turnover is dependent on rainfall and depth, and is mediated by genomically divergent microorganisms.</title>
        <authorList>
            <person name="Diamond S."/>
            <person name="Andeer P.F."/>
            <person name="Li Z."/>
            <person name="Crits-Christoph A."/>
            <person name="Burstein D."/>
            <person name="Anantharaman K."/>
            <person name="Lane K.R."/>
            <person name="Thomas B.C."/>
            <person name="Pan C."/>
            <person name="Northen T.R."/>
            <person name="Banfield J.F."/>
        </authorList>
    </citation>
    <scope>NUCLEOTIDE SEQUENCE [LARGE SCALE GENOMIC DNA]</scope>
    <source>
        <strain evidence="6">NP_8</strain>
    </source>
</reference>
<evidence type="ECO:0000259" key="5">
    <source>
        <dbReference type="Pfam" id="PF07732"/>
    </source>
</evidence>
<evidence type="ECO:0000259" key="4">
    <source>
        <dbReference type="Pfam" id="PF07731"/>
    </source>
</evidence>
<accession>A0A537IYE0</accession>
<feature type="domain" description="Plastocyanin-like" evidence="5">
    <location>
        <begin position="110"/>
        <end position="220"/>
    </location>
</feature>
<dbReference type="GO" id="GO:0006826">
    <property type="term" value="P:iron ion transport"/>
    <property type="evidence" value="ECO:0007669"/>
    <property type="project" value="TreeGrafter"/>
</dbReference>
<feature type="signal peptide" evidence="3">
    <location>
        <begin position="1"/>
        <end position="21"/>
    </location>
</feature>